<proteinExistence type="inferred from homology"/>
<organism evidence="9 10">
    <name type="scientific">Georgenia satyanarayanai</name>
    <dbReference type="NCBI Taxonomy" id="860221"/>
    <lineage>
        <taxon>Bacteria</taxon>
        <taxon>Bacillati</taxon>
        <taxon>Actinomycetota</taxon>
        <taxon>Actinomycetes</taxon>
        <taxon>Micrococcales</taxon>
        <taxon>Bogoriellaceae</taxon>
        <taxon>Georgenia</taxon>
    </lineage>
</organism>
<dbReference type="Pfam" id="PF12911">
    <property type="entry name" value="OppC_N"/>
    <property type="match status" value="1"/>
</dbReference>
<feature type="transmembrane region" description="Helical" evidence="7">
    <location>
        <begin position="207"/>
        <end position="228"/>
    </location>
</feature>
<feature type="transmembrane region" description="Helical" evidence="7">
    <location>
        <begin position="134"/>
        <end position="153"/>
    </location>
</feature>
<comment type="subcellular location">
    <subcellularLocation>
        <location evidence="1 7">Cell membrane</location>
        <topology evidence="1 7">Multi-pass membrane protein</topology>
    </subcellularLocation>
</comment>
<dbReference type="SUPFAM" id="SSF161098">
    <property type="entry name" value="MetI-like"/>
    <property type="match status" value="1"/>
</dbReference>
<evidence type="ECO:0000256" key="6">
    <source>
        <dbReference type="ARBA" id="ARBA00023136"/>
    </source>
</evidence>
<evidence type="ECO:0000313" key="9">
    <source>
        <dbReference type="EMBL" id="SSA36393.1"/>
    </source>
</evidence>
<dbReference type="InterPro" id="IPR025966">
    <property type="entry name" value="OppC_N"/>
</dbReference>
<evidence type="ECO:0000256" key="2">
    <source>
        <dbReference type="ARBA" id="ARBA00022448"/>
    </source>
</evidence>
<dbReference type="Gene3D" id="1.10.3720.10">
    <property type="entry name" value="MetI-like"/>
    <property type="match status" value="1"/>
</dbReference>
<protein>
    <submittedName>
        <fullName evidence="9">Peptide/nickel transport system permease protein</fullName>
    </submittedName>
</protein>
<dbReference type="OrthoDB" id="9812701at2"/>
<comment type="similarity">
    <text evidence="7">Belongs to the binding-protein-dependent transport system permease family.</text>
</comment>
<keyword evidence="5 7" id="KW-1133">Transmembrane helix</keyword>
<dbReference type="CDD" id="cd06261">
    <property type="entry name" value="TM_PBP2"/>
    <property type="match status" value="1"/>
</dbReference>
<evidence type="ECO:0000256" key="4">
    <source>
        <dbReference type="ARBA" id="ARBA00022692"/>
    </source>
</evidence>
<dbReference type="AlphaFoldDB" id="A0A2Y9C2N6"/>
<gene>
    <name evidence="9" type="ORF">SAMN05216184_10152</name>
</gene>
<dbReference type="Proteomes" id="UP000250222">
    <property type="component" value="Unassembled WGS sequence"/>
</dbReference>
<dbReference type="PROSITE" id="PS50928">
    <property type="entry name" value="ABC_TM1"/>
    <property type="match status" value="1"/>
</dbReference>
<keyword evidence="3" id="KW-1003">Cell membrane</keyword>
<evidence type="ECO:0000256" key="7">
    <source>
        <dbReference type="RuleBase" id="RU363032"/>
    </source>
</evidence>
<accession>A0A2Y9C2N6</accession>
<evidence type="ECO:0000256" key="5">
    <source>
        <dbReference type="ARBA" id="ARBA00022989"/>
    </source>
</evidence>
<dbReference type="InterPro" id="IPR050366">
    <property type="entry name" value="BP-dependent_transpt_permease"/>
</dbReference>
<dbReference type="Pfam" id="PF00528">
    <property type="entry name" value="BPD_transp_1"/>
    <property type="match status" value="1"/>
</dbReference>
<name>A0A2Y9C2N6_9MICO</name>
<keyword evidence="2 7" id="KW-0813">Transport</keyword>
<reference evidence="9 10" key="1">
    <citation type="submission" date="2016-10" db="EMBL/GenBank/DDBJ databases">
        <authorList>
            <person name="Cai Z."/>
        </authorList>
    </citation>
    <scope>NUCLEOTIDE SEQUENCE [LARGE SCALE GENOMIC DNA]</scope>
    <source>
        <strain evidence="9 10">CGMCC 1.10826</strain>
    </source>
</reference>
<dbReference type="PANTHER" id="PTHR43386">
    <property type="entry name" value="OLIGOPEPTIDE TRANSPORT SYSTEM PERMEASE PROTEIN APPC"/>
    <property type="match status" value="1"/>
</dbReference>
<keyword evidence="10" id="KW-1185">Reference proteome</keyword>
<sequence length="300" mass="31386">MSAATAVPPAAPNVPHRPPNRLRALRALVRRPIAVVGLLVLAVVVVAAVLGEQLTPYPANAVDVSRALQPPSGAHLFGTDELGRDVFSRVLLAARVSAQVALVSVTIALVAGVLLGVVAGYFGGWLDTVIMRSADVLFAFPVMLLAMAIVAILGPGLTTAMVAIGVVYVPIFARVTRASVLSVRTEPYVRAAVSLGARPGRIIGRHVLPNVAAPIIVQTSLSLAFAILSEASLSFLGLGVQPPEPSWGRMLFDARGFLDQAWWMSIFPGVAVFVTVLACNLVGDALRDVLDVRADTGGKK</sequence>
<dbReference type="GO" id="GO:0005886">
    <property type="term" value="C:plasma membrane"/>
    <property type="evidence" value="ECO:0007669"/>
    <property type="project" value="UniProtKB-SubCell"/>
</dbReference>
<dbReference type="InterPro" id="IPR000515">
    <property type="entry name" value="MetI-like"/>
</dbReference>
<dbReference type="InterPro" id="IPR035906">
    <property type="entry name" value="MetI-like_sf"/>
</dbReference>
<evidence type="ECO:0000259" key="8">
    <source>
        <dbReference type="PROSITE" id="PS50928"/>
    </source>
</evidence>
<dbReference type="EMBL" id="UETB01000001">
    <property type="protein sequence ID" value="SSA36393.1"/>
    <property type="molecule type" value="Genomic_DNA"/>
</dbReference>
<evidence type="ECO:0000256" key="3">
    <source>
        <dbReference type="ARBA" id="ARBA00022475"/>
    </source>
</evidence>
<evidence type="ECO:0000313" key="10">
    <source>
        <dbReference type="Proteomes" id="UP000250222"/>
    </source>
</evidence>
<keyword evidence="4 7" id="KW-0812">Transmembrane</keyword>
<dbReference type="RefSeq" id="WP_110850600.1">
    <property type="nucleotide sequence ID" value="NZ_QKLZ01000001.1"/>
</dbReference>
<dbReference type="PANTHER" id="PTHR43386:SF1">
    <property type="entry name" value="D,D-DIPEPTIDE TRANSPORT SYSTEM PERMEASE PROTEIN DDPC-RELATED"/>
    <property type="match status" value="1"/>
</dbReference>
<keyword evidence="6 7" id="KW-0472">Membrane</keyword>
<feature type="transmembrane region" description="Helical" evidence="7">
    <location>
        <begin position="33"/>
        <end position="51"/>
    </location>
</feature>
<feature type="transmembrane region" description="Helical" evidence="7">
    <location>
        <begin position="261"/>
        <end position="283"/>
    </location>
</feature>
<feature type="transmembrane region" description="Helical" evidence="7">
    <location>
        <begin position="100"/>
        <end position="122"/>
    </location>
</feature>
<evidence type="ECO:0000256" key="1">
    <source>
        <dbReference type="ARBA" id="ARBA00004651"/>
    </source>
</evidence>
<feature type="domain" description="ABC transmembrane type-1" evidence="8">
    <location>
        <begin position="94"/>
        <end position="283"/>
    </location>
</feature>
<dbReference type="GO" id="GO:0055085">
    <property type="term" value="P:transmembrane transport"/>
    <property type="evidence" value="ECO:0007669"/>
    <property type="project" value="InterPro"/>
</dbReference>